<protein>
    <submittedName>
        <fullName evidence="1">Uncharacterized protein</fullName>
    </submittedName>
</protein>
<comment type="caution">
    <text evidence="1">The sequence shown here is derived from an EMBL/GenBank/DDBJ whole genome shotgun (WGS) entry which is preliminary data.</text>
</comment>
<reference evidence="2" key="1">
    <citation type="submission" date="2018-11" db="EMBL/GenBank/DDBJ databases">
        <title>Chitinophaga lutea sp.nov., isolate from arsenic contaminated soil.</title>
        <authorList>
            <person name="Zong Y."/>
        </authorList>
    </citation>
    <scope>NUCLEOTIDE SEQUENCE [LARGE SCALE GENOMIC DNA]</scope>
    <source>
        <strain evidence="2">YLT18</strain>
    </source>
</reference>
<name>A0A3N4MD25_9BACT</name>
<evidence type="ECO:0000313" key="2">
    <source>
        <dbReference type="Proteomes" id="UP000279089"/>
    </source>
</evidence>
<proteinExistence type="predicted"/>
<dbReference type="RefSeq" id="WP_123864729.1">
    <property type="nucleotide sequence ID" value="NZ_QXZY01000011.1"/>
</dbReference>
<organism evidence="1 2">
    <name type="scientific">Chitinophaga barathri</name>
    <dbReference type="NCBI Taxonomy" id="1647451"/>
    <lineage>
        <taxon>Bacteria</taxon>
        <taxon>Pseudomonadati</taxon>
        <taxon>Bacteroidota</taxon>
        <taxon>Chitinophagia</taxon>
        <taxon>Chitinophagales</taxon>
        <taxon>Chitinophagaceae</taxon>
        <taxon>Chitinophaga</taxon>
    </lineage>
</organism>
<evidence type="ECO:0000313" key="1">
    <source>
        <dbReference type="EMBL" id="RPD39457.1"/>
    </source>
</evidence>
<keyword evidence="2" id="KW-1185">Reference proteome</keyword>
<dbReference type="Proteomes" id="UP000279089">
    <property type="component" value="Unassembled WGS sequence"/>
</dbReference>
<gene>
    <name evidence="1" type="ORF">EG028_20265</name>
</gene>
<sequence length="68" mass="7684">MRSIISAVDITASSCIQDFFESYPDPDAAKKVLWELLVAATGSQHADIWNGETRAKMLFFYEQCGDFF</sequence>
<dbReference type="AlphaFoldDB" id="A0A3N4MD25"/>
<accession>A0A3N4MD25</accession>
<dbReference type="EMBL" id="RMBX01000011">
    <property type="protein sequence ID" value="RPD39457.1"/>
    <property type="molecule type" value="Genomic_DNA"/>
</dbReference>